<evidence type="ECO:0000256" key="11">
    <source>
        <dbReference type="ARBA" id="ARBA00022989"/>
    </source>
</evidence>
<gene>
    <name evidence="16" type="ORF">SPPG_06892</name>
</gene>
<evidence type="ECO:0000256" key="8">
    <source>
        <dbReference type="ARBA" id="ARBA00022737"/>
    </source>
</evidence>
<dbReference type="PANTHER" id="PTHR23033">
    <property type="entry name" value="BETA1,3-GALACTOSYLTRANSFERASE"/>
    <property type="match status" value="1"/>
</dbReference>
<evidence type="ECO:0000256" key="14">
    <source>
        <dbReference type="SAM" id="MobiDB-lite"/>
    </source>
</evidence>
<keyword evidence="9" id="KW-0547">Nucleotide-binding</keyword>
<dbReference type="EMBL" id="KQ257462">
    <property type="protein sequence ID" value="KNC97901.1"/>
    <property type="molecule type" value="Genomic_DNA"/>
</dbReference>
<dbReference type="InParanoid" id="A0A0L0HA63"/>
<reference evidence="16 17" key="1">
    <citation type="submission" date="2009-08" db="EMBL/GenBank/DDBJ databases">
        <title>The Genome Sequence of Spizellomyces punctatus strain DAOM BR117.</title>
        <authorList>
            <consortium name="The Broad Institute Genome Sequencing Platform"/>
            <person name="Russ C."/>
            <person name="Cuomo C."/>
            <person name="Shea T."/>
            <person name="Young S.K."/>
            <person name="Zeng Q."/>
            <person name="Koehrsen M."/>
            <person name="Haas B."/>
            <person name="Borodovsky M."/>
            <person name="Guigo R."/>
            <person name="Alvarado L."/>
            <person name="Berlin A."/>
            <person name="Bochicchio J."/>
            <person name="Borenstein D."/>
            <person name="Chapman S."/>
            <person name="Chen Z."/>
            <person name="Engels R."/>
            <person name="Freedman E."/>
            <person name="Gellesch M."/>
            <person name="Goldberg J."/>
            <person name="Griggs A."/>
            <person name="Gujja S."/>
            <person name="Heiman D."/>
            <person name="Hepburn T."/>
            <person name="Howarth C."/>
            <person name="Jen D."/>
            <person name="Larson L."/>
            <person name="Lewis B."/>
            <person name="Mehta T."/>
            <person name="Park D."/>
            <person name="Pearson M."/>
            <person name="Roberts A."/>
            <person name="Saif S."/>
            <person name="Shenoy N."/>
            <person name="Sisk P."/>
            <person name="Stolte C."/>
            <person name="Sykes S."/>
            <person name="Thomson T."/>
            <person name="Walk T."/>
            <person name="White J."/>
            <person name="Yandava C."/>
            <person name="Burger G."/>
            <person name="Gray M.W."/>
            <person name="Holland P.W.H."/>
            <person name="King N."/>
            <person name="Lang F.B.F."/>
            <person name="Roger A.J."/>
            <person name="Ruiz-Trillo I."/>
            <person name="Lander E."/>
            <person name="Nusbaum C."/>
        </authorList>
    </citation>
    <scope>NUCLEOTIDE SEQUENCE [LARGE SCALE GENOMIC DNA]</scope>
    <source>
        <strain evidence="16 17">DAOM BR117</strain>
    </source>
</reference>
<organism evidence="16 17">
    <name type="scientific">Spizellomyces punctatus (strain DAOM BR117)</name>
    <dbReference type="NCBI Taxonomy" id="645134"/>
    <lineage>
        <taxon>Eukaryota</taxon>
        <taxon>Fungi</taxon>
        <taxon>Fungi incertae sedis</taxon>
        <taxon>Chytridiomycota</taxon>
        <taxon>Chytridiomycota incertae sedis</taxon>
        <taxon>Chytridiomycetes</taxon>
        <taxon>Spizellomycetales</taxon>
        <taxon>Spizellomycetaceae</taxon>
        <taxon>Spizellomyces</taxon>
    </lineage>
</organism>
<dbReference type="GO" id="GO:0016020">
    <property type="term" value="C:membrane"/>
    <property type="evidence" value="ECO:0007669"/>
    <property type="project" value="UniProtKB-SubCell"/>
</dbReference>
<evidence type="ECO:0000313" key="16">
    <source>
        <dbReference type="EMBL" id="KNC97901.1"/>
    </source>
</evidence>
<evidence type="ECO:0000256" key="13">
    <source>
        <dbReference type="ARBA" id="ARBA00023157"/>
    </source>
</evidence>
<dbReference type="Pfam" id="PF14295">
    <property type="entry name" value="PAN_4"/>
    <property type="match status" value="1"/>
</dbReference>
<dbReference type="Proteomes" id="UP000053201">
    <property type="component" value="Unassembled WGS sequence"/>
</dbReference>
<evidence type="ECO:0000256" key="4">
    <source>
        <dbReference type="ARBA" id="ARBA00012557"/>
    </source>
</evidence>
<evidence type="ECO:0000313" key="17">
    <source>
        <dbReference type="Proteomes" id="UP000053201"/>
    </source>
</evidence>
<dbReference type="Pfam" id="PF02434">
    <property type="entry name" value="Fringe"/>
    <property type="match status" value="1"/>
</dbReference>
<dbReference type="GO" id="GO:0000166">
    <property type="term" value="F:nucleotide binding"/>
    <property type="evidence" value="ECO:0007669"/>
    <property type="project" value="UniProtKB-KW"/>
</dbReference>
<feature type="region of interest" description="Disordered" evidence="14">
    <location>
        <begin position="101"/>
        <end position="151"/>
    </location>
</feature>
<dbReference type="Gene3D" id="3.50.4.10">
    <property type="entry name" value="Hepatocyte Growth Factor"/>
    <property type="match status" value="1"/>
</dbReference>
<dbReference type="AlphaFoldDB" id="A0A0L0HA63"/>
<feature type="compositionally biased region" description="Polar residues" evidence="14">
    <location>
        <begin position="125"/>
        <end position="137"/>
    </location>
</feature>
<keyword evidence="5" id="KW-0328">Glycosyltransferase</keyword>
<dbReference type="VEuPathDB" id="FungiDB:SPPG_06892"/>
<dbReference type="OMA" id="FYRKPWC"/>
<accession>A0A0L0HA63</accession>
<keyword evidence="6" id="KW-0808">Transferase</keyword>
<evidence type="ECO:0000256" key="5">
    <source>
        <dbReference type="ARBA" id="ARBA00022676"/>
    </source>
</evidence>
<dbReference type="GO" id="GO:0005576">
    <property type="term" value="C:extracellular region"/>
    <property type="evidence" value="ECO:0007669"/>
    <property type="project" value="InterPro"/>
</dbReference>
<evidence type="ECO:0000256" key="7">
    <source>
        <dbReference type="ARBA" id="ARBA00022692"/>
    </source>
</evidence>
<keyword evidence="8" id="KW-0677">Repeat</keyword>
<dbReference type="EC" id="2.4.1.122" evidence="4"/>
<dbReference type="eggNOG" id="KOG2246">
    <property type="taxonomic scope" value="Eukaryota"/>
</dbReference>
<dbReference type="SMART" id="SM00223">
    <property type="entry name" value="APPLE"/>
    <property type="match status" value="1"/>
</dbReference>
<dbReference type="InterPro" id="IPR000177">
    <property type="entry name" value="Apple"/>
</dbReference>
<dbReference type="PANTHER" id="PTHR23033:SF47">
    <property type="entry name" value="APPLE DOMAIN-CONTAINING PROTEIN-RELATED"/>
    <property type="match status" value="1"/>
</dbReference>
<feature type="region of interest" description="Disordered" evidence="14">
    <location>
        <begin position="236"/>
        <end position="255"/>
    </location>
</feature>
<dbReference type="GeneID" id="27690161"/>
<keyword evidence="7" id="KW-0812">Transmembrane</keyword>
<dbReference type="GO" id="GO:0016263">
    <property type="term" value="F:glycoprotein-N-acetylgalactosamine 3-beta-galactosyltransferase activity"/>
    <property type="evidence" value="ECO:0007669"/>
    <property type="project" value="UniProtKB-EC"/>
</dbReference>
<keyword evidence="17" id="KW-1185">Reference proteome</keyword>
<evidence type="ECO:0000256" key="1">
    <source>
        <dbReference type="ARBA" id="ARBA00004606"/>
    </source>
</evidence>
<feature type="domain" description="Apple" evidence="15">
    <location>
        <begin position="448"/>
        <end position="508"/>
    </location>
</feature>
<keyword evidence="13" id="KW-1015">Disulfide bond</keyword>
<comment type="pathway">
    <text evidence="2">Protein modification; protein glycosylation.</text>
</comment>
<keyword evidence="11" id="KW-1133">Transmembrane helix</keyword>
<evidence type="ECO:0000256" key="10">
    <source>
        <dbReference type="ARBA" id="ARBA00022968"/>
    </source>
</evidence>
<evidence type="ECO:0000256" key="9">
    <source>
        <dbReference type="ARBA" id="ARBA00022741"/>
    </source>
</evidence>
<dbReference type="RefSeq" id="XP_016605941.1">
    <property type="nucleotide sequence ID" value="XM_016755085.1"/>
</dbReference>
<dbReference type="InterPro" id="IPR003609">
    <property type="entry name" value="Pan_app"/>
</dbReference>
<evidence type="ECO:0000256" key="12">
    <source>
        <dbReference type="ARBA" id="ARBA00023136"/>
    </source>
</evidence>
<evidence type="ECO:0000256" key="2">
    <source>
        <dbReference type="ARBA" id="ARBA00004922"/>
    </source>
</evidence>
<dbReference type="Gene3D" id="3.90.550.50">
    <property type="match status" value="1"/>
</dbReference>
<comment type="similarity">
    <text evidence="3">Belongs to the glycosyltransferase 31 family. Beta3-Gal-T subfamily.</text>
</comment>
<name>A0A0L0HA63_SPIPD</name>
<evidence type="ECO:0000259" key="15">
    <source>
        <dbReference type="SMART" id="SM00223"/>
    </source>
</evidence>
<dbReference type="GO" id="GO:0006508">
    <property type="term" value="P:proteolysis"/>
    <property type="evidence" value="ECO:0007669"/>
    <property type="project" value="InterPro"/>
</dbReference>
<comment type="subcellular location">
    <subcellularLocation>
        <location evidence="1">Membrane</location>
        <topology evidence="1">Single-pass type II membrane protein</topology>
    </subcellularLocation>
</comment>
<dbReference type="InterPro" id="IPR003378">
    <property type="entry name" value="Fringe-like_glycosylTrfase"/>
</dbReference>
<proteinExistence type="inferred from homology"/>
<protein>
    <recommendedName>
        <fullName evidence="4">N-acetylgalactosaminide beta-1,3-galactosyltransferase</fullName>
        <ecNumber evidence="4">2.4.1.122</ecNumber>
    </recommendedName>
</protein>
<dbReference type="CDD" id="cd01100">
    <property type="entry name" value="APPLE_Factor_XI_like"/>
    <property type="match status" value="1"/>
</dbReference>
<keyword evidence="10" id="KW-0735">Signal-anchor</keyword>
<evidence type="ECO:0000256" key="3">
    <source>
        <dbReference type="ARBA" id="ARBA00006462"/>
    </source>
</evidence>
<keyword evidence="12" id="KW-0472">Membrane</keyword>
<sequence length="519" mass="58240">MDRMSYPRSRGGRPAWSISLLLANPRIRWSLLAAVFLLVMYMASTSLSSDLEQQRSMRSSELGLQDGLNEDVTVVDPKKLDEHRNVPPVAVQNVKDEPVTGVTNKIVPDPSAPVAKNGAEEQGLISRNQTRPKSKNTVVKPKPQGSDSAINPRFDNIAVALKTGKDVALQRTPIQIMTYLQAVRNLILIGDGEISVGDMPMVDVISQLFKPRNIETTAERLKREQEEKRLQNIDIKSTPPKGEAVTVDEQSEGWRSDGHKNLPGFRELWTHFPDADWFVMIDDDTYVFFDNLADILKEYDPKEVYYIGAKNMFIGCDGVKNWGEGPYFAHGGSGIVLSRGAMKVMMAGLDACIEQYKTCWAGDVRTALCLRDQGILLTSPGGFHKDPPNDEFGFPRDPCQRPATFHHLLVKQIQRLYDLERKRQAETGTGRVTFADIYYDWHNPTEALEANIDRKGSDFLNIRVVSAEACNRLCRRQPECLSFVFDGTKCWLKNQIPPPVEGIGFISGIIPDRYRCTAP</sequence>
<dbReference type="OrthoDB" id="414175at2759"/>
<dbReference type="InterPro" id="IPR026050">
    <property type="entry name" value="C1GALT1/C1GALT1_chp1"/>
</dbReference>
<evidence type="ECO:0000256" key="6">
    <source>
        <dbReference type="ARBA" id="ARBA00022679"/>
    </source>
</evidence>
<dbReference type="STRING" id="645134.A0A0L0HA63"/>